<protein>
    <submittedName>
        <fullName evidence="1">Uncharacterized protein</fullName>
    </submittedName>
</protein>
<evidence type="ECO:0000313" key="2">
    <source>
        <dbReference type="Proteomes" id="UP001141458"/>
    </source>
</evidence>
<gene>
    <name evidence="1" type="ORF">NND69_07555</name>
</gene>
<comment type="caution">
    <text evidence="1">The sequence shown here is derived from an EMBL/GenBank/DDBJ whole genome shotgun (WGS) entry which is preliminary data.</text>
</comment>
<accession>A0A9X3HGB5</accession>
<dbReference type="EMBL" id="JANDZV010000008">
    <property type="protein sequence ID" value="MCZ7408202.1"/>
    <property type="molecule type" value="Genomic_DNA"/>
</dbReference>
<dbReference type="Proteomes" id="UP001141458">
    <property type="component" value="Unassembled WGS sequence"/>
</dbReference>
<reference evidence="1" key="1">
    <citation type="submission" date="2022-07" db="EMBL/GenBank/DDBJ databases">
        <title>Parvimonas micra travels from the subgingival sulcus of the human oral cavity to the colorectal adenocarcinoma.</title>
        <authorList>
            <person name="Conde-Perez K."/>
            <person name="Buetas E."/>
            <person name="Aja-Macaya P."/>
            <person name="Martin-De Arribas E."/>
            <person name="Iglesias-Corras I."/>
            <person name="Trigo-Tasende N."/>
            <person name="Nasser-Ali M."/>
            <person name="Estevez L.S."/>
            <person name="Rumbo-Feal S."/>
            <person name="Otero-Alen B."/>
            <person name="Noguera J.F."/>
            <person name="Concha A."/>
            <person name="Pardinas-Lopez S."/>
            <person name="Carda-Dieguez M."/>
            <person name="Gomez-Randulfe I."/>
            <person name="Martinez-Lago N."/>
            <person name="Ladra S."/>
            <person name="Aparicio L.A."/>
            <person name="Bou G."/>
            <person name="Mira A."/>
            <person name="Vallejo J.A."/>
            <person name="Poza M."/>
        </authorList>
    </citation>
    <scope>NUCLEOTIDE SEQUENCE</scope>
    <source>
        <strain evidence="1">PM79KC-AC-4</strain>
    </source>
</reference>
<proteinExistence type="predicted"/>
<organism evidence="1 2">
    <name type="scientific">Parvimonas micra</name>
    <dbReference type="NCBI Taxonomy" id="33033"/>
    <lineage>
        <taxon>Bacteria</taxon>
        <taxon>Bacillati</taxon>
        <taxon>Bacillota</taxon>
        <taxon>Tissierellia</taxon>
        <taxon>Tissierellales</taxon>
        <taxon>Peptoniphilaceae</taxon>
        <taxon>Parvimonas</taxon>
    </lineage>
</organism>
<dbReference type="AlphaFoldDB" id="A0A9X3HGB5"/>
<name>A0A9X3HGB5_9FIRM</name>
<evidence type="ECO:0000313" key="1">
    <source>
        <dbReference type="EMBL" id="MCZ7408202.1"/>
    </source>
</evidence>
<dbReference type="RefSeq" id="WP_029949479.1">
    <property type="nucleotide sequence ID" value="NZ_CP101408.1"/>
</dbReference>
<sequence>MSKNLIKKVHQSFNFIGDNNIEENLESYKSYMKYTTREMVFSEFYVKKMPFKDILNFIKDISDKYPYLILSFVEVKSEEKILKHTFWNGEYLLDEIQDYKLFRTLKLPLGNYFSIFFDIFAVDYLGDFIYFHSIKDSGKILKSIENFASEDVEFKEVFKNGNLITRCLNYNISEVLHILTYKIEV</sequence>